<sequence>MPINFQQQAESMIRRTGDRATSGRVRILAILLAEQRAVTHHEIEERLSGEQRLDRVTLYRVLEWLNKRCFVHRVASDDRVWRFRANFDAYSHQHAHFKCTRCTTVICLDDLKAKYDGPLPAGYRFQAVELTVKGLCAECA</sequence>
<accession>A0A1W6SKY6</accession>
<dbReference type="KEGG" id="nlc:EBAPG3_001000"/>
<dbReference type="SUPFAM" id="SSF46785">
    <property type="entry name" value="Winged helix' DNA-binding domain"/>
    <property type="match status" value="1"/>
</dbReference>
<dbReference type="AlphaFoldDB" id="A0A1W6SKY6"/>
<keyword evidence="1" id="KW-0479">Metal-binding</keyword>
<dbReference type="eggNOG" id="COG0735">
    <property type="taxonomic scope" value="Bacteria"/>
</dbReference>
<dbReference type="PANTHER" id="PTHR33202:SF7">
    <property type="entry name" value="FERRIC UPTAKE REGULATION PROTEIN"/>
    <property type="match status" value="1"/>
</dbReference>
<dbReference type="Pfam" id="PF01475">
    <property type="entry name" value="FUR"/>
    <property type="match status" value="1"/>
</dbReference>
<feature type="binding site" evidence="1">
    <location>
        <position position="102"/>
    </location>
    <ligand>
        <name>Zn(2+)</name>
        <dbReference type="ChEBI" id="CHEBI:29105"/>
    </ligand>
</feature>
<dbReference type="GO" id="GO:0000976">
    <property type="term" value="F:transcription cis-regulatory region binding"/>
    <property type="evidence" value="ECO:0007669"/>
    <property type="project" value="TreeGrafter"/>
</dbReference>
<gene>
    <name evidence="2" type="ORF">EBAPG3_001000</name>
</gene>
<dbReference type="InterPro" id="IPR002481">
    <property type="entry name" value="FUR"/>
</dbReference>
<dbReference type="EMBL" id="CP021106">
    <property type="protein sequence ID" value="ARO86470.1"/>
    <property type="molecule type" value="Genomic_DNA"/>
</dbReference>
<keyword evidence="1" id="KW-0862">Zinc</keyword>
<reference evidence="2 3" key="1">
    <citation type="journal article" date="2015" name="Int. J. Syst. Evol. Microbiol.">
        <title>Nitrosospira lacus sp. nov., a psychrotolerant, ammonia-oxidizing bacterium from sandy lake sediment.</title>
        <authorList>
            <person name="Urakawa H."/>
            <person name="Garcia J.C."/>
            <person name="Nielsen J.L."/>
            <person name="Le V.Q."/>
            <person name="Kozlowski J.A."/>
            <person name="Stein L.Y."/>
            <person name="Lim C.K."/>
            <person name="Pommerening-Roser A."/>
            <person name="Martens-Habbena W."/>
            <person name="Stahl D.A."/>
            <person name="Klotz M.G."/>
        </authorList>
    </citation>
    <scope>NUCLEOTIDE SEQUENCE [LARGE SCALE GENOMIC DNA]</scope>
    <source>
        <strain evidence="2 3">APG3</strain>
    </source>
</reference>
<evidence type="ECO:0000313" key="2">
    <source>
        <dbReference type="EMBL" id="ARO86470.1"/>
    </source>
</evidence>
<proteinExistence type="predicted"/>
<dbReference type="PANTHER" id="PTHR33202">
    <property type="entry name" value="ZINC UPTAKE REGULATION PROTEIN"/>
    <property type="match status" value="1"/>
</dbReference>
<dbReference type="Gene3D" id="1.10.10.10">
    <property type="entry name" value="Winged helix-like DNA-binding domain superfamily/Winged helix DNA-binding domain"/>
    <property type="match status" value="1"/>
</dbReference>
<dbReference type="GO" id="GO:1900376">
    <property type="term" value="P:regulation of secondary metabolite biosynthetic process"/>
    <property type="evidence" value="ECO:0007669"/>
    <property type="project" value="TreeGrafter"/>
</dbReference>
<dbReference type="InterPro" id="IPR036388">
    <property type="entry name" value="WH-like_DNA-bd_sf"/>
</dbReference>
<feature type="binding site" evidence="1">
    <location>
        <position position="99"/>
    </location>
    <ligand>
        <name>Zn(2+)</name>
        <dbReference type="ChEBI" id="CHEBI:29105"/>
    </ligand>
</feature>
<dbReference type="GO" id="GO:0003700">
    <property type="term" value="F:DNA-binding transcription factor activity"/>
    <property type="evidence" value="ECO:0007669"/>
    <property type="project" value="InterPro"/>
</dbReference>
<dbReference type="InterPro" id="IPR036390">
    <property type="entry name" value="WH_DNA-bd_sf"/>
</dbReference>
<name>A0A1W6SKY6_9PROT</name>
<feature type="binding site" evidence="1">
    <location>
        <position position="136"/>
    </location>
    <ligand>
        <name>Zn(2+)</name>
        <dbReference type="ChEBI" id="CHEBI:29105"/>
    </ligand>
</feature>
<comment type="cofactor">
    <cofactor evidence="1">
        <name>Zn(2+)</name>
        <dbReference type="ChEBI" id="CHEBI:29105"/>
    </cofactor>
    <text evidence="1">Binds 1 zinc ion per subunit.</text>
</comment>
<dbReference type="GO" id="GO:0045892">
    <property type="term" value="P:negative regulation of DNA-templated transcription"/>
    <property type="evidence" value="ECO:0007669"/>
    <property type="project" value="TreeGrafter"/>
</dbReference>
<organism evidence="2 3">
    <name type="scientific">Nitrosospira lacus</name>
    <dbReference type="NCBI Taxonomy" id="1288494"/>
    <lineage>
        <taxon>Bacteria</taxon>
        <taxon>Pseudomonadati</taxon>
        <taxon>Pseudomonadota</taxon>
        <taxon>Betaproteobacteria</taxon>
        <taxon>Nitrosomonadales</taxon>
        <taxon>Nitrosomonadaceae</taxon>
        <taxon>Nitrosospira</taxon>
    </lineage>
</organism>
<evidence type="ECO:0000313" key="3">
    <source>
        <dbReference type="Proteomes" id="UP000012179"/>
    </source>
</evidence>
<dbReference type="OrthoDB" id="8659436at2"/>
<keyword evidence="3" id="KW-1185">Reference proteome</keyword>
<dbReference type="GO" id="GO:0008270">
    <property type="term" value="F:zinc ion binding"/>
    <property type="evidence" value="ECO:0007669"/>
    <property type="project" value="TreeGrafter"/>
</dbReference>
<evidence type="ECO:0000256" key="1">
    <source>
        <dbReference type="PIRSR" id="PIRSR602481-1"/>
    </source>
</evidence>
<feature type="binding site" evidence="1">
    <location>
        <position position="139"/>
    </location>
    <ligand>
        <name>Zn(2+)</name>
        <dbReference type="ChEBI" id="CHEBI:29105"/>
    </ligand>
</feature>
<protein>
    <submittedName>
        <fullName evidence="2">Fur family transcriptional regulator</fullName>
    </submittedName>
</protein>
<dbReference type="Proteomes" id="UP000012179">
    <property type="component" value="Chromosome"/>
</dbReference>